<dbReference type="Gene3D" id="3.30.70.2190">
    <property type="match status" value="1"/>
</dbReference>
<dbReference type="PANTHER" id="PTHR42934:SF2">
    <property type="entry name" value="GLYCOLATE OXIDASE SUBUNIT GLCD"/>
    <property type="match status" value="1"/>
</dbReference>
<dbReference type="GO" id="GO:0071949">
    <property type="term" value="F:FAD binding"/>
    <property type="evidence" value="ECO:0007669"/>
    <property type="project" value="InterPro"/>
</dbReference>
<protein>
    <submittedName>
        <fullName evidence="8">FAD-binding oxidoreductase</fullName>
    </submittedName>
    <submittedName>
        <fullName evidence="7">Putative FAD-linked oxidoreductase</fullName>
        <ecNumber evidence="7">1.-.-.-</ecNumber>
    </submittedName>
</protein>
<reference evidence="8" key="3">
    <citation type="submission" date="2021-06" db="EMBL/GenBank/DDBJ databases">
        <title>Genomic Description and Analysis of Intracellular Bacteria, Candidatus Berkiella cookevillensis and Candidatus Berkiella aquae.</title>
        <authorList>
            <person name="Kidane D.T."/>
            <person name="Mehari Y.T."/>
            <person name="Rice F.C."/>
            <person name="Arivett B.A."/>
            <person name="Farone A.L."/>
            <person name="Berk S.G."/>
            <person name="Farone M.B."/>
        </authorList>
    </citation>
    <scope>NUCLEOTIDE SEQUENCE</scope>
    <source>
        <strain evidence="8">HT99</strain>
    </source>
</reference>
<dbReference type="InterPro" id="IPR016167">
    <property type="entry name" value="FAD-bd_PCMH_sub1"/>
</dbReference>
<dbReference type="EMBL" id="LKAJ02000001">
    <property type="protein sequence ID" value="MCS5710786.1"/>
    <property type="molecule type" value="Genomic_DNA"/>
</dbReference>
<evidence type="ECO:0000256" key="1">
    <source>
        <dbReference type="ARBA" id="ARBA00001974"/>
    </source>
</evidence>
<dbReference type="InterPro" id="IPR051914">
    <property type="entry name" value="FAD-linked_OxidoTrans_Type4"/>
</dbReference>
<proteinExistence type="inferred from homology"/>
<dbReference type="EMBL" id="LKAJ01000015">
    <property type="protein sequence ID" value="KRG19725.1"/>
    <property type="molecule type" value="Genomic_DNA"/>
</dbReference>
<keyword evidence="9" id="KW-1185">Reference proteome</keyword>
<dbReference type="InterPro" id="IPR016169">
    <property type="entry name" value="FAD-bd_PCMH_sub2"/>
</dbReference>
<dbReference type="InterPro" id="IPR006094">
    <property type="entry name" value="Oxid_FAD_bind_N"/>
</dbReference>
<dbReference type="Gene3D" id="1.10.45.10">
    <property type="entry name" value="Vanillyl-alcohol Oxidase, Chain A, domain 4"/>
    <property type="match status" value="1"/>
</dbReference>
<dbReference type="FunFam" id="1.10.45.10:FF:000001">
    <property type="entry name" value="D-lactate dehydrogenase mitochondrial"/>
    <property type="match status" value="1"/>
</dbReference>
<dbReference type="InterPro" id="IPR016171">
    <property type="entry name" value="Vanillyl_alc_oxidase_C-sub2"/>
</dbReference>
<comment type="cofactor">
    <cofactor evidence="1">
        <name>FAD</name>
        <dbReference type="ChEBI" id="CHEBI:57692"/>
    </cofactor>
</comment>
<evidence type="ECO:0000313" key="9">
    <source>
        <dbReference type="Proteomes" id="UP000051497"/>
    </source>
</evidence>
<evidence type="ECO:0000313" key="8">
    <source>
        <dbReference type="EMBL" id="MCS5710786.1"/>
    </source>
</evidence>
<evidence type="ECO:0000256" key="2">
    <source>
        <dbReference type="ARBA" id="ARBA00008000"/>
    </source>
</evidence>
<dbReference type="Proteomes" id="UP000051497">
    <property type="component" value="Unassembled WGS sequence"/>
</dbReference>
<dbReference type="Pfam" id="PF02913">
    <property type="entry name" value="FAD-oxidase_C"/>
    <property type="match status" value="1"/>
</dbReference>
<evidence type="ECO:0000256" key="4">
    <source>
        <dbReference type="ARBA" id="ARBA00022827"/>
    </source>
</evidence>
<dbReference type="Pfam" id="PF01565">
    <property type="entry name" value="FAD_binding_4"/>
    <property type="match status" value="1"/>
</dbReference>
<accession>A0A0Q9YGN8</accession>
<sequence>MELTAQFQQQLNALFAANQFYTQPSDCWVYGYDNSRKHALPNAVVFAHSQEDIINIVKLCYEHGVPLTARGRASGTTGAAIPLKGGVVLSLERMQTILQADATNRSMIVEPGVLNATVQAKAKEIGFFWPPDPTSSPYCSIGGNLACNASGPRSLKYGSTRDNVLGLTAITGTGEVIECGVHTTKGVVGYDFTRLLIGQEGTLAIISQAILKLTPLPEAKRTLRAFYRDNVSAAQAVAQIMSQSITPCGCEFIDGNAIQMIRKHANADLPESAGSMLMIEVDGSSGAMAHDVELMKKAAAHPGLIDLAIAHNNEEAEKLWAIRKSLSQALRSLSPHKINEDVVVPVSQIPTLLAYTEELAATFDITIVNFGHAGNGNLHVNLLVDPHDPVQGPKAKACLNLLFDKVVALQGSLSGEHGVGVEKRDYVNKELSPASIALMKKIKAQFDPKMILNPDKLFPLT</sequence>
<keyword evidence="3" id="KW-0285">Flavoprotein</keyword>
<dbReference type="PROSITE" id="PS51387">
    <property type="entry name" value="FAD_PCMH"/>
    <property type="match status" value="1"/>
</dbReference>
<dbReference type="InterPro" id="IPR036318">
    <property type="entry name" value="FAD-bd_PCMH-like_sf"/>
</dbReference>
<keyword evidence="5 7" id="KW-0560">Oxidoreductase</keyword>
<evidence type="ECO:0000256" key="3">
    <source>
        <dbReference type="ARBA" id="ARBA00022630"/>
    </source>
</evidence>
<dbReference type="OrthoDB" id="9811557at2"/>
<dbReference type="RefSeq" id="WP_075067307.1">
    <property type="nucleotide sequence ID" value="NZ_LKAJ02000001.1"/>
</dbReference>
<dbReference type="FunFam" id="3.30.70.2740:FF:000001">
    <property type="entry name" value="D-lactate dehydrogenase mitochondrial"/>
    <property type="match status" value="1"/>
</dbReference>
<dbReference type="Gene3D" id="3.30.70.2740">
    <property type="match status" value="1"/>
</dbReference>
<dbReference type="EC" id="1.-.-.-" evidence="7"/>
<gene>
    <name evidence="8" type="ORF">HT99x_005040</name>
    <name evidence="7" type="ORF">HT99x_02704</name>
</gene>
<dbReference type="GO" id="GO:0016491">
    <property type="term" value="F:oxidoreductase activity"/>
    <property type="evidence" value="ECO:0007669"/>
    <property type="project" value="UniProtKB-KW"/>
</dbReference>
<dbReference type="SUPFAM" id="SSF55103">
    <property type="entry name" value="FAD-linked oxidases, C-terminal domain"/>
    <property type="match status" value="1"/>
</dbReference>
<evidence type="ECO:0000313" key="7">
    <source>
        <dbReference type="EMBL" id="KRG19725.1"/>
    </source>
</evidence>
<evidence type="ECO:0000259" key="6">
    <source>
        <dbReference type="PROSITE" id="PS51387"/>
    </source>
</evidence>
<feature type="domain" description="FAD-binding PCMH-type" evidence="6">
    <location>
        <begin position="37"/>
        <end position="216"/>
    </location>
</feature>
<dbReference type="PATRIC" id="fig|1590043.3.peg.2750"/>
<comment type="similarity">
    <text evidence="2">Belongs to the FAD-binding oxidoreductase/transferase type 4 family.</text>
</comment>
<keyword evidence="4" id="KW-0274">FAD</keyword>
<name>A0A0Q9YGN8_9GAMM</name>
<dbReference type="SUPFAM" id="SSF56176">
    <property type="entry name" value="FAD-binding/transporter-associated domain-like"/>
    <property type="match status" value="1"/>
</dbReference>
<comment type="caution">
    <text evidence="7">The sequence shown here is derived from an EMBL/GenBank/DDBJ whole genome shotgun (WGS) entry which is preliminary data.</text>
</comment>
<evidence type="ECO:0000256" key="5">
    <source>
        <dbReference type="ARBA" id="ARBA00023002"/>
    </source>
</evidence>
<reference evidence="7" key="1">
    <citation type="submission" date="2015-09" db="EMBL/GenBank/DDBJ databases">
        <title>Draft Genome Sequences of Two Novel Amoeba-resistant Intranuclear Bacteria, Candidatus Berkiella cookevillensis and Candidatus Berkiella aquae.</title>
        <authorList>
            <person name="Mehari Y.T."/>
            <person name="Arivett B.A."/>
            <person name="Farone A.L."/>
            <person name="Gunderson J.H."/>
            <person name="Farone M.B."/>
        </authorList>
    </citation>
    <scope>NUCLEOTIDE SEQUENCE [LARGE SCALE GENOMIC DNA]</scope>
    <source>
        <strain evidence="7">HT99</strain>
    </source>
</reference>
<dbReference type="InterPro" id="IPR004113">
    <property type="entry name" value="FAD-bd_oxidored_4_C"/>
</dbReference>
<dbReference type="InterPro" id="IPR016164">
    <property type="entry name" value="FAD-linked_Oxase-like_C"/>
</dbReference>
<organism evidence="7">
    <name type="scientific">Candidatus Berkiella aquae</name>
    <dbReference type="NCBI Taxonomy" id="295108"/>
    <lineage>
        <taxon>Bacteria</taxon>
        <taxon>Pseudomonadati</taxon>
        <taxon>Pseudomonadota</taxon>
        <taxon>Gammaproteobacteria</taxon>
        <taxon>Candidatus Berkiellales</taxon>
        <taxon>Candidatus Berkiellaceae</taxon>
        <taxon>Candidatus Berkiella</taxon>
    </lineage>
</organism>
<dbReference type="AlphaFoldDB" id="A0A0Q9YGN8"/>
<dbReference type="PANTHER" id="PTHR42934">
    <property type="entry name" value="GLYCOLATE OXIDASE SUBUNIT GLCD"/>
    <property type="match status" value="1"/>
</dbReference>
<reference evidence="8" key="2">
    <citation type="journal article" date="2016" name="Genome Announc.">
        <title>Draft Genome Sequences of Two Novel Amoeba-Resistant Intranuclear Bacteria, 'Candidatus Berkiella cookevillensis' and 'Candidatus Berkiella aquae'.</title>
        <authorList>
            <person name="Mehari Y.T."/>
            <person name="Arivett B.A."/>
            <person name="Farone A.L."/>
            <person name="Gunderson J.H."/>
            <person name="Farone M.B."/>
        </authorList>
    </citation>
    <scope>NUCLEOTIDE SEQUENCE</scope>
    <source>
        <strain evidence="8">HT99</strain>
    </source>
</reference>
<dbReference type="Gene3D" id="3.30.43.10">
    <property type="entry name" value="Uridine Diphospho-n-acetylenolpyruvylglucosamine Reductase, domain 2"/>
    <property type="match status" value="1"/>
</dbReference>
<dbReference type="InterPro" id="IPR016166">
    <property type="entry name" value="FAD-bd_PCMH"/>
</dbReference>
<dbReference type="STRING" id="295108.HT99x_02704"/>
<dbReference type="Gene3D" id="3.30.465.10">
    <property type="match status" value="1"/>
</dbReference>